<feature type="binding site" evidence="2">
    <location>
        <begin position="173"/>
        <end position="174"/>
    </location>
    <ligand>
        <name>ATP</name>
        <dbReference type="ChEBI" id="CHEBI:30616"/>
    </ligand>
</feature>
<keyword evidence="2" id="KW-0694">RNA-binding</keyword>
<feature type="binding site" evidence="2">
    <location>
        <position position="101"/>
    </location>
    <ligand>
        <name>ATP</name>
        <dbReference type="ChEBI" id="CHEBI:30616"/>
    </ligand>
</feature>
<evidence type="ECO:0000256" key="1">
    <source>
        <dbReference type="ARBA" id="ARBA00022694"/>
    </source>
</evidence>
<dbReference type="InterPro" id="IPR014729">
    <property type="entry name" value="Rossmann-like_a/b/a_fold"/>
</dbReference>
<dbReference type="Gene3D" id="3.40.50.620">
    <property type="entry name" value="HUPs"/>
    <property type="match status" value="1"/>
</dbReference>
<dbReference type="Proteomes" id="UP000824205">
    <property type="component" value="Unassembled WGS sequence"/>
</dbReference>
<dbReference type="GO" id="GO:0005737">
    <property type="term" value="C:cytoplasm"/>
    <property type="evidence" value="ECO:0007669"/>
    <property type="project" value="UniProtKB-SubCell"/>
</dbReference>
<evidence type="ECO:0000256" key="2">
    <source>
        <dbReference type="HAMAP-Rule" id="MF_01539"/>
    </source>
</evidence>
<feature type="binding site" evidence="2">
    <location>
        <position position="153"/>
    </location>
    <ligand>
        <name>ATP</name>
        <dbReference type="ChEBI" id="CHEBI:30616"/>
    </ligand>
</feature>
<comment type="similarity">
    <text evidence="2">Belongs to the TmcAL family.</text>
</comment>
<protein>
    <recommendedName>
        <fullName evidence="2">tRNA(Met) cytidine acetate ligase</fullName>
        <ecNumber evidence="2">6.3.4.-</ecNumber>
    </recommendedName>
</protein>
<sequence length="353" mass="39566">MNIGVISEFNPFHEGHKYLFSRIRERYPDSKIICIMSGNFVQRGDFAVFNKFSRAEAALRSGADLIIELPPEQALLSAEGFARSAVRLAESLGIMDVLAFGAENDNIDMLRETAHRLKSPALQKKIRMKMKDGLSYPAARNRVINNDILESPNNILACEYIKETKLDCFAVKRIGKGHDSDDKLYSASEIRKSLPADCTASIKNCESAILYRLRTMTKADFMKIADVSEGLENRLYEAAGSAAGFTDFIFSVKSKRYTLSRIRRIAIRAYLGIEGKSYDVPVIRVLGFNANGRELLGQIKKCADKKIITKLSDCGKDDVAYFNKQCLYTDLYGLAFKNPLPRGAEQRSQIVII</sequence>
<keyword evidence="2" id="KW-0820">tRNA-binding</keyword>
<evidence type="ECO:0000313" key="3">
    <source>
        <dbReference type="EMBL" id="HIW85817.1"/>
    </source>
</evidence>
<dbReference type="EMBL" id="DXGE01000021">
    <property type="protein sequence ID" value="HIW85817.1"/>
    <property type="molecule type" value="Genomic_DNA"/>
</dbReference>
<dbReference type="GO" id="GO:0016879">
    <property type="term" value="F:ligase activity, forming carbon-nitrogen bonds"/>
    <property type="evidence" value="ECO:0007669"/>
    <property type="project" value="UniProtKB-UniRule"/>
</dbReference>
<dbReference type="AlphaFoldDB" id="A0A9D1RDZ1"/>
<accession>A0A9D1RDZ1</accession>
<keyword evidence="2" id="KW-0963">Cytoplasm</keyword>
<organism evidence="3 4">
    <name type="scientific">Candidatus Eubacterium faecipullorum</name>
    <dbReference type="NCBI Taxonomy" id="2838571"/>
    <lineage>
        <taxon>Bacteria</taxon>
        <taxon>Bacillati</taxon>
        <taxon>Bacillota</taxon>
        <taxon>Clostridia</taxon>
        <taxon>Eubacteriales</taxon>
        <taxon>Eubacteriaceae</taxon>
        <taxon>Eubacterium</taxon>
    </lineage>
</organism>
<comment type="catalytic activity">
    <reaction evidence="2">
        <text>cytidine(34) in elongator tRNA(Met) + acetate + ATP = N(4)-acetylcytidine(34) in elongator tRNA(Met) + AMP + diphosphate</text>
        <dbReference type="Rhea" id="RHEA:58144"/>
        <dbReference type="Rhea" id="RHEA-COMP:10693"/>
        <dbReference type="Rhea" id="RHEA-COMP:10694"/>
        <dbReference type="ChEBI" id="CHEBI:30089"/>
        <dbReference type="ChEBI" id="CHEBI:30616"/>
        <dbReference type="ChEBI" id="CHEBI:33019"/>
        <dbReference type="ChEBI" id="CHEBI:74900"/>
        <dbReference type="ChEBI" id="CHEBI:82748"/>
        <dbReference type="ChEBI" id="CHEBI:456215"/>
    </reaction>
</comment>
<dbReference type="InterPro" id="IPR008513">
    <property type="entry name" value="tRNA(Met)_cyd_acetate_ligase"/>
</dbReference>
<proteinExistence type="inferred from homology"/>
<evidence type="ECO:0000313" key="4">
    <source>
        <dbReference type="Proteomes" id="UP000824205"/>
    </source>
</evidence>
<feature type="binding site" evidence="2">
    <location>
        <begin position="6"/>
        <end position="19"/>
    </location>
    <ligand>
        <name>ATP</name>
        <dbReference type="ChEBI" id="CHEBI:30616"/>
    </ligand>
</feature>
<gene>
    <name evidence="2" type="primary">tmcAL</name>
    <name evidence="3" type="ORF">IAA48_04905</name>
</gene>
<dbReference type="EC" id="6.3.4.-" evidence="2"/>
<dbReference type="PANTHER" id="PTHR37825:SF1">
    <property type="entry name" value="TRNA(MET) CYTIDINE ACETATE LIGASE"/>
    <property type="match status" value="1"/>
</dbReference>
<dbReference type="Pfam" id="PF05636">
    <property type="entry name" value="HIGH_NTase1"/>
    <property type="match status" value="1"/>
</dbReference>
<reference evidence="3" key="2">
    <citation type="submission" date="2021-04" db="EMBL/GenBank/DDBJ databases">
        <authorList>
            <person name="Gilroy R."/>
        </authorList>
    </citation>
    <scope>NUCLEOTIDE SEQUENCE</scope>
    <source>
        <strain evidence="3">421</strain>
    </source>
</reference>
<dbReference type="HAMAP" id="MF_01539">
    <property type="entry name" value="TmcAL"/>
    <property type="match status" value="1"/>
</dbReference>
<dbReference type="GO" id="GO:0006400">
    <property type="term" value="P:tRNA modification"/>
    <property type="evidence" value="ECO:0007669"/>
    <property type="project" value="UniProtKB-UniRule"/>
</dbReference>
<keyword evidence="2" id="KW-0547">Nucleotide-binding</keyword>
<reference evidence="3" key="1">
    <citation type="journal article" date="2021" name="PeerJ">
        <title>Extensive microbial diversity within the chicken gut microbiome revealed by metagenomics and culture.</title>
        <authorList>
            <person name="Gilroy R."/>
            <person name="Ravi A."/>
            <person name="Getino M."/>
            <person name="Pursley I."/>
            <person name="Horton D.L."/>
            <person name="Alikhan N.F."/>
            <person name="Baker D."/>
            <person name="Gharbi K."/>
            <person name="Hall N."/>
            <person name="Watson M."/>
            <person name="Adriaenssens E.M."/>
            <person name="Foster-Nyarko E."/>
            <person name="Jarju S."/>
            <person name="Secka A."/>
            <person name="Antonio M."/>
            <person name="Oren A."/>
            <person name="Chaudhuri R.R."/>
            <person name="La Ragione R."/>
            <person name="Hildebrand F."/>
            <person name="Pallen M.J."/>
        </authorList>
    </citation>
    <scope>NUCLEOTIDE SEQUENCE</scope>
    <source>
        <strain evidence="3">421</strain>
    </source>
</reference>
<keyword evidence="2" id="KW-0436">Ligase</keyword>
<comment type="caution">
    <text evidence="3">The sequence shown here is derived from an EMBL/GenBank/DDBJ whole genome shotgun (WGS) entry which is preliminary data.</text>
</comment>
<dbReference type="GO" id="GO:0005524">
    <property type="term" value="F:ATP binding"/>
    <property type="evidence" value="ECO:0007669"/>
    <property type="project" value="UniProtKB-KW"/>
</dbReference>
<keyword evidence="1 2" id="KW-0819">tRNA processing</keyword>
<keyword evidence="2" id="KW-0067">ATP-binding</keyword>
<dbReference type="SUPFAM" id="SSF52374">
    <property type="entry name" value="Nucleotidylyl transferase"/>
    <property type="match status" value="1"/>
</dbReference>
<dbReference type="GO" id="GO:0000049">
    <property type="term" value="F:tRNA binding"/>
    <property type="evidence" value="ECO:0007669"/>
    <property type="project" value="UniProtKB-KW"/>
</dbReference>
<comment type="subcellular location">
    <subcellularLocation>
        <location evidence="2">Cytoplasm</location>
    </subcellularLocation>
</comment>
<comment type="function">
    <text evidence="2">Catalyzes the formation of N(4)-acetylcytidine (ac(4)C) at the wobble position of elongator tRNA(Met), using acetate and ATP as substrates. First activates an acetate ion to form acetyladenylate (Ac-AMP) and then transfers the acetyl group to tRNA to form ac(4)C34.</text>
</comment>
<name>A0A9D1RDZ1_9FIRM</name>
<dbReference type="PANTHER" id="PTHR37825">
    <property type="entry name" value="TRNA(MET) CYTIDINE ACETATE LIGASE"/>
    <property type="match status" value="1"/>
</dbReference>